<protein>
    <recommendedName>
        <fullName evidence="10">Fluoride-specific ion channel FluC</fullName>
    </recommendedName>
</protein>
<organism evidence="11 12">
    <name type="scientific">Loigolactobacillus rennini DSM 20253</name>
    <dbReference type="NCBI Taxonomy" id="1423796"/>
    <lineage>
        <taxon>Bacteria</taxon>
        <taxon>Bacillati</taxon>
        <taxon>Bacillota</taxon>
        <taxon>Bacilli</taxon>
        <taxon>Lactobacillales</taxon>
        <taxon>Lactobacillaceae</taxon>
        <taxon>Loigolactobacillus</taxon>
    </lineage>
</organism>
<evidence type="ECO:0000256" key="3">
    <source>
        <dbReference type="ARBA" id="ARBA00022692"/>
    </source>
</evidence>
<dbReference type="GO" id="GO:0005886">
    <property type="term" value="C:plasma membrane"/>
    <property type="evidence" value="ECO:0007669"/>
    <property type="project" value="UniProtKB-SubCell"/>
</dbReference>
<sequence length="124" mass="13307">MNYLVVAIAAFLGGSCRYLLSGLTTAFPWGTLMANLIGCFLLIWLTDYLARILPLPKRFVLGAGTGFMGAFTTFSTFSVETIQFINAQQYGLALLYVSCSLLGGLIFGGAGLLVAQQQQVNAHD</sequence>
<feature type="binding site" evidence="10">
    <location>
        <position position="72"/>
    </location>
    <ligand>
        <name>Na(+)</name>
        <dbReference type="ChEBI" id="CHEBI:29101"/>
        <note>structural</note>
    </ligand>
</feature>
<keyword evidence="2 10" id="KW-1003">Cell membrane</keyword>
<accession>A0A0R2D166</accession>
<keyword evidence="10" id="KW-0915">Sodium</keyword>
<comment type="function">
    <text evidence="9 10">Fluoride-specific ion channel. Important for reducing fluoride concentration in the cell, thus reducing its toxicity.</text>
</comment>
<dbReference type="GO" id="GO:0140114">
    <property type="term" value="P:cellular detoxification of fluoride"/>
    <property type="evidence" value="ECO:0007669"/>
    <property type="project" value="UniProtKB-UniRule"/>
</dbReference>
<feature type="transmembrane region" description="Helical" evidence="10">
    <location>
        <begin position="90"/>
        <end position="115"/>
    </location>
</feature>
<dbReference type="InterPro" id="IPR003691">
    <property type="entry name" value="FluC"/>
</dbReference>
<keyword evidence="6 10" id="KW-0407">Ion channel</keyword>
<dbReference type="Proteomes" id="UP000051638">
    <property type="component" value="Unassembled WGS sequence"/>
</dbReference>
<feature type="binding site" evidence="10">
    <location>
        <position position="69"/>
    </location>
    <ligand>
        <name>Na(+)</name>
        <dbReference type="ChEBI" id="CHEBI:29101"/>
        <note>structural</note>
    </ligand>
</feature>
<dbReference type="GO" id="GO:0062054">
    <property type="term" value="F:fluoride channel activity"/>
    <property type="evidence" value="ECO:0007669"/>
    <property type="project" value="UniProtKB-UniRule"/>
</dbReference>
<comment type="activity regulation">
    <text evidence="10">Na(+) is not transported, but it plays an essential structural role and its presence is essential for fluoride channel function.</text>
</comment>
<evidence type="ECO:0000256" key="2">
    <source>
        <dbReference type="ARBA" id="ARBA00022475"/>
    </source>
</evidence>
<keyword evidence="5 10" id="KW-0472">Membrane</keyword>
<evidence type="ECO:0000256" key="4">
    <source>
        <dbReference type="ARBA" id="ARBA00022989"/>
    </source>
</evidence>
<dbReference type="RefSeq" id="WP_057874057.1">
    <property type="nucleotide sequence ID" value="NZ_AYYI01000038.1"/>
</dbReference>
<keyword evidence="10" id="KW-0479">Metal-binding</keyword>
<gene>
    <name evidence="10" type="primary">fluC</name>
    <name evidence="10" type="synonym">crcB</name>
    <name evidence="11" type="ORF">FC24_GL001493</name>
</gene>
<proteinExistence type="inferred from homology"/>
<comment type="similarity">
    <text evidence="7 10">Belongs to the fluoride channel Fluc/FEX (TC 1.A.43) family.</text>
</comment>
<keyword evidence="3 10" id="KW-0812">Transmembrane</keyword>
<keyword evidence="12" id="KW-1185">Reference proteome</keyword>
<comment type="catalytic activity">
    <reaction evidence="8">
        <text>fluoride(in) = fluoride(out)</text>
        <dbReference type="Rhea" id="RHEA:76159"/>
        <dbReference type="ChEBI" id="CHEBI:17051"/>
    </reaction>
    <physiologicalReaction direction="left-to-right" evidence="8">
        <dbReference type="Rhea" id="RHEA:76160"/>
    </physiologicalReaction>
</comment>
<dbReference type="EMBL" id="AYYI01000038">
    <property type="protein sequence ID" value="KRM97729.1"/>
    <property type="molecule type" value="Genomic_DNA"/>
</dbReference>
<evidence type="ECO:0000256" key="5">
    <source>
        <dbReference type="ARBA" id="ARBA00023136"/>
    </source>
</evidence>
<reference evidence="11 12" key="1">
    <citation type="journal article" date="2015" name="Genome Announc.">
        <title>Expanding the biotechnology potential of lactobacilli through comparative genomics of 213 strains and associated genera.</title>
        <authorList>
            <person name="Sun Z."/>
            <person name="Harris H.M."/>
            <person name="McCann A."/>
            <person name="Guo C."/>
            <person name="Argimon S."/>
            <person name="Zhang W."/>
            <person name="Yang X."/>
            <person name="Jeffery I.B."/>
            <person name="Cooney J.C."/>
            <person name="Kagawa T.F."/>
            <person name="Liu W."/>
            <person name="Song Y."/>
            <person name="Salvetti E."/>
            <person name="Wrobel A."/>
            <person name="Rasinkangas P."/>
            <person name="Parkhill J."/>
            <person name="Rea M.C."/>
            <person name="O'Sullivan O."/>
            <person name="Ritari J."/>
            <person name="Douillard F.P."/>
            <person name="Paul Ross R."/>
            <person name="Yang R."/>
            <person name="Briner A.E."/>
            <person name="Felis G.E."/>
            <person name="de Vos W.M."/>
            <person name="Barrangou R."/>
            <person name="Klaenhammer T.R."/>
            <person name="Caufield P.W."/>
            <person name="Cui Y."/>
            <person name="Zhang H."/>
            <person name="O'Toole P.W."/>
        </authorList>
    </citation>
    <scope>NUCLEOTIDE SEQUENCE [LARGE SCALE GENOMIC DNA]</scope>
    <source>
        <strain evidence="11 12">DSM 20253</strain>
    </source>
</reference>
<evidence type="ECO:0000256" key="8">
    <source>
        <dbReference type="ARBA" id="ARBA00035585"/>
    </source>
</evidence>
<comment type="caution">
    <text evidence="11">The sequence shown here is derived from an EMBL/GenBank/DDBJ whole genome shotgun (WGS) entry which is preliminary data.</text>
</comment>
<evidence type="ECO:0000313" key="12">
    <source>
        <dbReference type="Proteomes" id="UP000051638"/>
    </source>
</evidence>
<dbReference type="PANTHER" id="PTHR28259">
    <property type="entry name" value="FLUORIDE EXPORT PROTEIN 1-RELATED"/>
    <property type="match status" value="1"/>
</dbReference>
<dbReference type="STRING" id="1423796.FC24_GL001493"/>
<keyword evidence="10" id="KW-0406">Ion transport</keyword>
<evidence type="ECO:0000256" key="9">
    <source>
        <dbReference type="ARBA" id="ARBA00049940"/>
    </source>
</evidence>
<comment type="subcellular location">
    <subcellularLocation>
        <location evidence="1 10">Cell membrane</location>
        <topology evidence="1 10">Multi-pass membrane protein</topology>
    </subcellularLocation>
</comment>
<evidence type="ECO:0000256" key="10">
    <source>
        <dbReference type="HAMAP-Rule" id="MF_00454"/>
    </source>
</evidence>
<feature type="transmembrane region" description="Helical" evidence="10">
    <location>
        <begin position="58"/>
        <end position="78"/>
    </location>
</feature>
<evidence type="ECO:0000256" key="7">
    <source>
        <dbReference type="ARBA" id="ARBA00035120"/>
    </source>
</evidence>
<dbReference type="AlphaFoldDB" id="A0A0R2D166"/>
<evidence type="ECO:0000256" key="6">
    <source>
        <dbReference type="ARBA" id="ARBA00023303"/>
    </source>
</evidence>
<name>A0A0R2D166_9LACO</name>
<dbReference type="PATRIC" id="fig|1423796.3.peg.1521"/>
<dbReference type="PANTHER" id="PTHR28259:SF1">
    <property type="entry name" value="FLUORIDE EXPORT PROTEIN 1-RELATED"/>
    <property type="match status" value="1"/>
</dbReference>
<dbReference type="Pfam" id="PF02537">
    <property type="entry name" value="CRCB"/>
    <property type="match status" value="1"/>
</dbReference>
<dbReference type="HAMAP" id="MF_00454">
    <property type="entry name" value="FluC"/>
    <property type="match status" value="1"/>
</dbReference>
<dbReference type="GO" id="GO:0046872">
    <property type="term" value="F:metal ion binding"/>
    <property type="evidence" value="ECO:0007669"/>
    <property type="project" value="UniProtKB-KW"/>
</dbReference>
<keyword evidence="4 10" id="KW-1133">Transmembrane helix</keyword>
<dbReference type="OrthoDB" id="9799631at2"/>
<keyword evidence="10" id="KW-0813">Transport</keyword>
<feature type="transmembrane region" description="Helical" evidence="10">
    <location>
        <begin position="26"/>
        <end position="46"/>
    </location>
</feature>
<evidence type="ECO:0000313" key="11">
    <source>
        <dbReference type="EMBL" id="KRM97729.1"/>
    </source>
</evidence>
<evidence type="ECO:0000256" key="1">
    <source>
        <dbReference type="ARBA" id="ARBA00004651"/>
    </source>
</evidence>